<dbReference type="GO" id="GO:0016887">
    <property type="term" value="F:ATP hydrolysis activity"/>
    <property type="evidence" value="ECO:0007669"/>
    <property type="project" value="InterPro"/>
</dbReference>
<dbReference type="AlphaFoldDB" id="A0A512B1H5"/>
<keyword evidence="2" id="KW-0813">Transport</keyword>
<evidence type="ECO:0000256" key="3">
    <source>
        <dbReference type="ARBA" id="ARBA00022741"/>
    </source>
</evidence>
<dbReference type="PANTHER" id="PTHR43117">
    <property type="entry name" value="OSMOPROTECTANT IMPORT ATP-BINDING PROTEIN OSMV"/>
    <property type="match status" value="1"/>
</dbReference>
<dbReference type="GO" id="GO:0005524">
    <property type="term" value="F:ATP binding"/>
    <property type="evidence" value="ECO:0007669"/>
    <property type="project" value="UniProtKB-KW"/>
</dbReference>
<dbReference type="PROSITE" id="PS50893">
    <property type="entry name" value="ABC_TRANSPORTER_2"/>
    <property type="match status" value="2"/>
</dbReference>
<comment type="similarity">
    <text evidence="1">Belongs to the ABC transporter superfamily.</text>
</comment>
<keyword evidence="3" id="KW-0547">Nucleotide-binding</keyword>
<keyword evidence="7" id="KW-1185">Reference proteome</keyword>
<dbReference type="SMART" id="SM00382">
    <property type="entry name" value="AAA"/>
    <property type="match status" value="2"/>
</dbReference>
<dbReference type="InterPro" id="IPR017871">
    <property type="entry name" value="ABC_transporter-like_CS"/>
</dbReference>
<feature type="domain" description="ABC transporter" evidence="5">
    <location>
        <begin position="14"/>
        <end position="257"/>
    </location>
</feature>
<evidence type="ECO:0000313" key="7">
    <source>
        <dbReference type="Proteomes" id="UP000321532"/>
    </source>
</evidence>
<dbReference type="EMBL" id="BJYS01000027">
    <property type="protein sequence ID" value="GEO05789.1"/>
    <property type="molecule type" value="Genomic_DNA"/>
</dbReference>
<feature type="domain" description="ABC transporter" evidence="5">
    <location>
        <begin position="280"/>
        <end position="501"/>
    </location>
</feature>
<protein>
    <submittedName>
        <fullName evidence="6">Molybdenum ABC transporter ATP-binding protein</fullName>
    </submittedName>
</protein>
<name>A0A512B1H5_9BACT</name>
<organism evidence="6 7">
    <name type="scientific">Adhaeribacter aerolatus</name>
    <dbReference type="NCBI Taxonomy" id="670289"/>
    <lineage>
        <taxon>Bacteria</taxon>
        <taxon>Pseudomonadati</taxon>
        <taxon>Bacteroidota</taxon>
        <taxon>Cytophagia</taxon>
        <taxon>Cytophagales</taxon>
        <taxon>Hymenobacteraceae</taxon>
        <taxon>Adhaeribacter</taxon>
    </lineage>
</organism>
<comment type="caution">
    <text evidence="6">The sequence shown here is derived from an EMBL/GenBank/DDBJ whole genome shotgun (WGS) entry which is preliminary data.</text>
</comment>
<sequence length="501" mass="57303">MQTLDPVSLNKPFLRLQDVSFSKFVGPAFHNLNWVVQQSETWVITGPGGSGKTILAEALTGQHRVQKGQVHYYFLPETENTWNLKKYVSFISFPPSERLINYGKFYYQQRFNSSDTEGIVSVTEFLQNTTGVTAQDEIWANIVNLMNLRDLLHLEIIKLSNGQTRKMLIAQALLRQPKLLILDNPYAGLDKQTRHDLDALVKNLIQHDTELILITDQHDIPVWATHVLLLNNFSIKGTYTRAEYLNKSIAETGEEKENNLPALNTLFPNHQAAPEYKVAVKMENTTITYDGKKVLNNINWTVNQGEKWALLGPNGSGKTTLLSLINGDNPQAFANKIYLFDRRKGTGESIWDIKKRIGFISPELHLYFRQNLMAKTVAATGYTDTLFPKGQLSSQQEQTLNNFFAFYEIEHLQKKHFLQLSAGEQRLVLLIRSLVKNPELLIWDEPFQGLSADLIQKTQELLSTYATPAKTIIFVSHYEHEIPTWINKRIYLEQGQIKELV</sequence>
<reference evidence="6 7" key="1">
    <citation type="submission" date="2019-07" db="EMBL/GenBank/DDBJ databases">
        <title>Whole genome shotgun sequence of Adhaeribacter aerolatus NBRC 106133.</title>
        <authorList>
            <person name="Hosoyama A."/>
            <person name="Uohara A."/>
            <person name="Ohji S."/>
            <person name="Ichikawa N."/>
        </authorList>
    </citation>
    <scope>NUCLEOTIDE SEQUENCE [LARGE SCALE GENOMIC DNA]</scope>
    <source>
        <strain evidence="6 7">NBRC 106133</strain>
    </source>
</reference>
<accession>A0A512B1H5</accession>
<dbReference type="PANTHER" id="PTHR43117:SF4">
    <property type="entry name" value="OSMOPROTECTANT IMPORT ATP-BINDING PROTEIN OSMV"/>
    <property type="match status" value="1"/>
</dbReference>
<evidence type="ECO:0000256" key="1">
    <source>
        <dbReference type="ARBA" id="ARBA00005417"/>
    </source>
</evidence>
<proteinExistence type="inferred from homology"/>
<evidence type="ECO:0000259" key="5">
    <source>
        <dbReference type="PROSITE" id="PS50893"/>
    </source>
</evidence>
<dbReference type="Pfam" id="PF00005">
    <property type="entry name" value="ABC_tran"/>
    <property type="match status" value="2"/>
</dbReference>
<evidence type="ECO:0000256" key="2">
    <source>
        <dbReference type="ARBA" id="ARBA00022448"/>
    </source>
</evidence>
<dbReference type="RefSeq" id="WP_146900532.1">
    <property type="nucleotide sequence ID" value="NZ_BJYS01000027.1"/>
</dbReference>
<dbReference type="InterPro" id="IPR027417">
    <property type="entry name" value="P-loop_NTPase"/>
</dbReference>
<dbReference type="PROSITE" id="PS00211">
    <property type="entry name" value="ABC_TRANSPORTER_1"/>
    <property type="match status" value="1"/>
</dbReference>
<evidence type="ECO:0000313" key="6">
    <source>
        <dbReference type="EMBL" id="GEO05789.1"/>
    </source>
</evidence>
<gene>
    <name evidence="6" type="ORF">AAE02nite_34530</name>
</gene>
<dbReference type="OrthoDB" id="9789994at2"/>
<dbReference type="Gene3D" id="3.40.50.300">
    <property type="entry name" value="P-loop containing nucleotide triphosphate hydrolases"/>
    <property type="match status" value="2"/>
</dbReference>
<dbReference type="InterPro" id="IPR003439">
    <property type="entry name" value="ABC_transporter-like_ATP-bd"/>
</dbReference>
<evidence type="ECO:0000256" key="4">
    <source>
        <dbReference type="ARBA" id="ARBA00022840"/>
    </source>
</evidence>
<dbReference type="SUPFAM" id="SSF52540">
    <property type="entry name" value="P-loop containing nucleoside triphosphate hydrolases"/>
    <property type="match status" value="2"/>
</dbReference>
<keyword evidence="4 6" id="KW-0067">ATP-binding</keyword>
<dbReference type="Proteomes" id="UP000321532">
    <property type="component" value="Unassembled WGS sequence"/>
</dbReference>
<dbReference type="InterPro" id="IPR003593">
    <property type="entry name" value="AAA+_ATPase"/>
</dbReference>